<feature type="region of interest" description="Disordered" evidence="5">
    <location>
        <begin position="220"/>
        <end position="253"/>
    </location>
</feature>
<keyword evidence="9" id="KW-1185">Reference proteome</keyword>
<feature type="signal peptide" evidence="6">
    <location>
        <begin position="1"/>
        <end position="17"/>
    </location>
</feature>
<dbReference type="EMBL" id="AMBO01000140">
    <property type="protein sequence ID" value="EKD05251.1"/>
    <property type="molecule type" value="Genomic_DNA"/>
</dbReference>
<keyword evidence="4" id="KW-1015">Disulfide bond</keyword>
<evidence type="ECO:0000256" key="4">
    <source>
        <dbReference type="ARBA" id="ARBA00023157"/>
    </source>
</evidence>
<evidence type="ECO:0000256" key="5">
    <source>
        <dbReference type="SAM" id="MobiDB-lite"/>
    </source>
</evidence>
<feature type="compositionally biased region" description="Low complexity" evidence="5">
    <location>
        <begin position="97"/>
        <end position="108"/>
    </location>
</feature>
<dbReference type="InterPro" id="IPR008427">
    <property type="entry name" value="Extracellular_membr_CFEM_dom"/>
</dbReference>
<protein>
    <recommendedName>
        <fullName evidence="7">CFEM domain-containing protein</fullName>
    </recommendedName>
</protein>
<dbReference type="SMART" id="SM00747">
    <property type="entry name" value="CFEM"/>
    <property type="match status" value="2"/>
</dbReference>
<sequence length="315" mass="30160">MKYSLVAALVAASVALAEPVDPNTIDPCLKNCAETAATAGSVGCSSIFDTACVCGKKDAFVAAATPCVLSGCADKAGEAIAMVSTLCTEGIKGGGDQQSSAAPEPTSSEETKPEPSSEAPPAPSSDAGEQSSEAPAPTSSAGETKPSAGGEGETIEGLSPCASKCMVEGAAKQGCKGQDDTACICTDAFKTAVTPCVAACGADDVTAALALSAKKCAAPTSGEAKPSASASGSGGATKPTSGGEAECDPRGGSGACAKKYTEAGTLTKSEDKPAETSQAAAAGAEADAAKQGSGAKALTTGAALTIAGVIAAALF</sequence>
<feature type="domain" description="CFEM" evidence="7">
    <location>
        <begin position="1"/>
        <end position="117"/>
    </location>
</feature>
<feature type="region of interest" description="Disordered" evidence="5">
    <location>
        <begin position="266"/>
        <end position="286"/>
    </location>
</feature>
<evidence type="ECO:0000256" key="3">
    <source>
        <dbReference type="ARBA" id="ARBA00022729"/>
    </source>
</evidence>
<comment type="caution">
    <text evidence="8">The sequence shown here is derived from an EMBL/GenBank/DDBJ whole genome shotgun (WGS) entry which is preliminary data.</text>
</comment>
<keyword evidence="2" id="KW-0964">Secreted</keyword>
<dbReference type="Pfam" id="PF05730">
    <property type="entry name" value="CFEM"/>
    <property type="match status" value="2"/>
</dbReference>
<name>K1VXK1_TRIAC</name>
<feature type="region of interest" description="Disordered" evidence="5">
    <location>
        <begin position="93"/>
        <end position="154"/>
    </location>
</feature>
<keyword evidence="3 6" id="KW-0732">Signal</keyword>
<evidence type="ECO:0000259" key="7">
    <source>
        <dbReference type="PROSITE" id="PS52012"/>
    </source>
</evidence>
<gene>
    <name evidence="8" type="ORF">A1Q2_00481</name>
</gene>
<dbReference type="PROSITE" id="PS52012">
    <property type="entry name" value="CFEM"/>
    <property type="match status" value="2"/>
</dbReference>
<dbReference type="Proteomes" id="UP000006757">
    <property type="component" value="Unassembled WGS sequence"/>
</dbReference>
<dbReference type="GO" id="GO:0005576">
    <property type="term" value="C:extracellular region"/>
    <property type="evidence" value="ECO:0007669"/>
    <property type="project" value="UniProtKB-SubCell"/>
</dbReference>
<evidence type="ECO:0000256" key="1">
    <source>
        <dbReference type="ARBA" id="ARBA00004613"/>
    </source>
</evidence>
<feature type="chain" id="PRO_5003854435" description="CFEM domain-containing protein" evidence="6">
    <location>
        <begin position="18"/>
        <end position="315"/>
    </location>
</feature>
<reference evidence="8 9" key="1">
    <citation type="journal article" date="2012" name="Eukaryot. Cell">
        <title>Genome sequence of the Trichosporon asahii environmental strain CBS 8904.</title>
        <authorList>
            <person name="Yang R.Y."/>
            <person name="Li H.T."/>
            <person name="Zhu H."/>
            <person name="Zhou G.P."/>
            <person name="Wang M."/>
            <person name="Wang L."/>
        </authorList>
    </citation>
    <scope>NUCLEOTIDE SEQUENCE [LARGE SCALE GENOMIC DNA]</scope>
    <source>
        <strain evidence="8 9">CBS 8904</strain>
    </source>
</reference>
<proteinExistence type="predicted"/>
<evidence type="ECO:0000256" key="6">
    <source>
        <dbReference type="SAM" id="SignalP"/>
    </source>
</evidence>
<evidence type="ECO:0000256" key="2">
    <source>
        <dbReference type="ARBA" id="ARBA00022525"/>
    </source>
</evidence>
<dbReference type="AlphaFoldDB" id="K1VXK1"/>
<feature type="compositionally biased region" description="Polar residues" evidence="5">
    <location>
        <begin position="127"/>
        <end position="142"/>
    </location>
</feature>
<feature type="domain" description="CFEM" evidence="7">
    <location>
        <begin position="133"/>
        <end position="243"/>
    </location>
</feature>
<evidence type="ECO:0000313" key="9">
    <source>
        <dbReference type="Proteomes" id="UP000006757"/>
    </source>
</evidence>
<evidence type="ECO:0000313" key="8">
    <source>
        <dbReference type="EMBL" id="EKD05251.1"/>
    </source>
</evidence>
<dbReference type="HOGENOM" id="CLU_883356_0_0_1"/>
<organism evidence="8 9">
    <name type="scientific">Trichosporon asahii var. asahii (strain CBS 8904)</name>
    <name type="common">Yeast</name>
    <dbReference type="NCBI Taxonomy" id="1220162"/>
    <lineage>
        <taxon>Eukaryota</taxon>
        <taxon>Fungi</taxon>
        <taxon>Dikarya</taxon>
        <taxon>Basidiomycota</taxon>
        <taxon>Agaricomycotina</taxon>
        <taxon>Tremellomycetes</taxon>
        <taxon>Trichosporonales</taxon>
        <taxon>Trichosporonaceae</taxon>
        <taxon>Trichosporon</taxon>
    </lineage>
</organism>
<dbReference type="STRING" id="1220162.K1VXK1"/>
<feature type="compositionally biased region" description="Low complexity" evidence="5">
    <location>
        <begin position="220"/>
        <end position="243"/>
    </location>
</feature>
<comment type="subcellular location">
    <subcellularLocation>
        <location evidence="1">Secreted</location>
    </subcellularLocation>
</comment>
<dbReference type="InParanoid" id="K1VXK1"/>
<accession>K1VXK1</accession>